<name>A0A8S9ZR04_9BILA</name>
<evidence type="ECO:0000256" key="2">
    <source>
        <dbReference type="ARBA" id="ARBA00022490"/>
    </source>
</evidence>
<keyword evidence="8" id="KW-1185">Reference proteome</keyword>
<evidence type="ECO:0000256" key="3">
    <source>
        <dbReference type="ARBA" id="ARBA00023054"/>
    </source>
</evidence>
<evidence type="ECO:0000259" key="6">
    <source>
        <dbReference type="Pfam" id="PF11819"/>
    </source>
</evidence>
<reference evidence="7" key="1">
    <citation type="journal article" date="2020" name="Ecol. Evol.">
        <title>Genome structure and content of the rice root-knot nematode (Meloidogyne graminicola).</title>
        <authorList>
            <person name="Phan N.T."/>
            <person name="Danchin E.G.J."/>
            <person name="Klopp C."/>
            <person name="Perfus-Barbeoch L."/>
            <person name="Kozlowski D.K."/>
            <person name="Koutsovoulos G.D."/>
            <person name="Lopez-Roques C."/>
            <person name="Bouchez O."/>
            <person name="Zahm M."/>
            <person name="Besnard G."/>
            <person name="Bellafiore S."/>
        </authorList>
    </citation>
    <scope>NUCLEOTIDE SEQUENCE</scope>
    <source>
        <strain evidence="7">VN-18</strain>
    </source>
</reference>
<dbReference type="GO" id="GO:0005737">
    <property type="term" value="C:cytoplasm"/>
    <property type="evidence" value="ECO:0007669"/>
    <property type="project" value="UniProtKB-SubCell"/>
</dbReference>
<dbReference type="OrthoDB" id="10063592at2759"/>
<feature type="domain" description="Cytohesin Ubiquitin Protein Inducing" evidence="6">
    <location>
        <begin position="44"/>
        <end position="143"/>
    </location>
</feature>
<evidence type="ECO:0000313" key="8">
    <source>
        <dbReference type="Proteomes" id="UP000605970"/>
    </source>
</evidence>
<dbReference type="Pfam" id="PF11819">
    <property type="entry name" value="CUPID"/>
    <property type="match status" value="1"/>
</dbReference>
<feature type="compositionally biased region" description="Polar residues" evidence="5">
    <location>
        <begin position="178"/>
        <end position="192"/>
    </location>
</feature>
<sequence>MASTSIQNFGINKQQQEKLIYNNNNNKIEIKSEELNEKNKIEIINVELLEENLIKCLEELKQICIEEAELIGHLPKEIYKTLLPGEKEPLIKKRIGTSFKYPNKLLNNNNNKIIDDNDELGKLEKEIVLNKRIVAAAERLATDWSANKGLRRKRRRDLQTATLKLKTLERDLNRKLRLSNSKPDISSTSQEEIQGMQHRNNKNVGSGFSLNSLKNWPNFYNTIRRSNNNNNINSSKSCPSTPHGSIIDLNEITLNNKQKEKKKLKKTPTDAKNIHNNNILIKNEEKQKQLLLNNSKQQINNCSSSPIKLTLSFSSSSSSSTSSYSSSSLSLNGPQTSSIKNQKNNGTFSATISSSSGISSTNMSTSLVSATSSTNLITPPPIPYRRSSIGNNNLSNKLIKQQSKEILNSEEINKSITTHLLYANIGYTSSVPYKSAYRQSNFPTLLNNQKRLSINNYCSNNNNLITKSISDNQKTQQLFNSSISSSVLPRFHKISPQQSCLFPSYYSSSSLDRRGLKKRNNWKNQSTEFQINNKQQPLRLQQKPSLSFYNYPSFEIIEQFSLQRKTSATTFPVDTKLNPFESTENSQQNNSFNINQILEKDERMENLLALIHNTTINTD</sequence>
<proteinExistence type="predicted"/>
<evidence type="ECO:0000256" key="1">
    <source>
        <dbReference type="ARBA" id="ARBA00004496"/>
    </source>
</evidence>
<dbReference type="InterPro" id="IPR021774">
    <property type="entry name" value="CUPID"/>
</dbReference>
<comment type="subcellular location">
    <subcellularLocation>
        <location evidence="1">Cytoplasm</location>
    </subcellularLocation>
</comment>
<feature type="coiled-coil region" evidence="4">
    <location>
        <begin position="11"/>
        <end position="52"/>
    </location>
</feature>
<accession>A0A8S9ZR04</accession>
<feature type="region of interest" description="Disordered" evidence="5">
    <location>
        <begin position="176"/>
        <end position="201"/>
    </location>
</feature>
<feature type="compositionally biased region" description="Low complexity" evidence="5">
    <location>
        <begin position="318"/>
        <end position="338"/>
    </location>
</feature>
<dbReference type="GO" id="GO:0090162">
    <property type="term" value="P:establishment of epithelial cell polarity"/>
    <property type="evidence" value="ECO:0007669"/>
    <property type="project" value="InterPro"/>
</dbReference>
<dbReference type="PANTHER" id="PTHR46079:SF2">
    <property type="entry name" value="FERM DOMAIN-CONTAINING PROTEIN"/>
    <property type="match status" value="1"/>
</dbReference>
<feature type="region of interest" description="Disordered" evidence="5">
    <location>
        <begin position="318"/>
        <end position="345"/>
    </location>
</feature>
<keyword evidence="2" id="KW-0963">Cytoplasm</keyword>
<dbReference type="InterPro" id="IPR047176">
    <property type="entry name" value="FRMD4A/B"/>
</dbReference>
<evidence type="ECO:0000256" key="5">
    <source>
        <dbReference type="SAM" id="MobiDB-lite"/>
    </source>
</evidence>
<gene>
    <name evidence="7" type="ORF">Mgra_00004613</name>
</gene>
<protein>
    <submittedName>
        <fullName evidence="7">DUF3338 domain-containing protein</fullName>
    </submittedName>
</protein>
<evidence type="ECO:0000313" key="7">
    <source>
        <dbReference type="EMBL" id="KAF7635895.1"/>
    </source>
</evidence>
<evidence type="ECO:0000256" key="4">
    <source>
        <dbReference type="SAM" id="Coils"/>
    </source>
</evidence>
<dbReference type="Proteomes" id="UP000605970">
    <property type="component" value="Unassembled WGS sequence"/>
</dbReference>
<dbReference type="EMBL" id="JABEBT010000036">
    <property type="protein sequence ID" value="KAF7635895.1"/>
    <property type="molecule type" value="Genomic_DNA"/>
</dbReference>
<feature type="region of interest" description="Disordered" evidence="5">
    <location>
        <begin position="259"/>
        <end position="278"/>
    </location>
</feature>
<comment type="caution">
    <text evidence="7">The sequence shown here is derived from an EMBL/GenBank/DDBJ whole genome shotgun (WGS) entry which is preliminary data.</text>
</comment>
<organism evidence="7 8">
    <name type="scientific">Meloidogyne graminicola</name>
    <dbReference type="NCBI Taxonomy" id="189291"/>
    <lineage>
        <taxon>Eukaryota</taxon>
        <taxon>Metazoa</taxon>
        <taxon>Ecdysozoa</taxon>
        <taxon>Nematoda</taxon>
        <taxon>Chromadorea</taxon>
        <taxon>Rhabditida</taxon>
        <taxon>Tylenchina</taxon>
        <taxon>Tylenchomorpha</taxon>
        <taxon>Tylenchoidea</taxon>
        <taxon>Meloidogynidae</taxon>
        <taxon>Meloidogyninae</taxon>
        <taxon>Meloidogyne</taxon>
    </lineage>
</organism>
<keyword evidence="3 4" id="KW-0175">Coiled coil</keyword>
<dbReference type="AlphaFoldDB" id="A0A8S9ZR04"/>
<dbReference type="PANTHER" id="PTHR46079">
    <property type="entry name" value="FERM DOMAIN-CONTAINING PROTEIN 4"/>
    <property type="match status" value="1"/>
</dbReference>